<protein>
    <submittedName>
        <fullName evidence="1">60S acidic ribosomal protein P0</fullName>
    </submittedName>
</protein>
<accession>A0A8J6ANV5</accession>
<dbReference type="Proteomes" id="UP000700334">
    <property type="component" value="Unassembled WGS sequence"/>
</dbReference>
<feature type="non-terminal residue" evidence="1">
    <location>
        <position position="219"/>
    </location>
</feature>
<proteinExistence type="predicted"/>
<name>A0A8J6ANV5_GALPY</name>
<organism evidence="1 2">
    <name type="scientific">Galemys pyrenaicus</name>
    <name type="common">Iberian desman</name>
    <name type="synonym">Pyrenean desman</name>
    <dbReference type="NCBI Taxonomy" id="202257"/>
    <lineage>
        <taxon>Eukaryota</taxon>
        <taxon>Metazoa</taxon>
        <taxon>Chordata</taxon>
        <taxon>Craniata</taxon>
        <taxon>Vertebrata</taxon>
        <taxon>Euteleostomi</taxon>
        <taxon>Mammalia</taxon>
        <taxon>Eutheria</taxon>
        <taxon>Laurasiatheria</taxon>
        <taxon>Eulipotyphla</taxon>
        <taxon>Talpidae</taxon>
        <taxon>Galemys</taxon>
    </lineage>
</organism>
<evidence type="ECO:0000313" key="2">
    <source>
        <dbReference type="Proteomes" id="UP000700334"/>
    </source>
</evidence>
<keyword evidence="1" id="KW-0689">Ribosomal protein</keyword>
<dbReference type="AlphaFoldDB" id="A0A8J6ANV5"/>
<keyword evidence="2" id="KW-1185">Reference proteome</keyword>
<gene>
    <name evidence="1" type="ORF">J0S82_001316</name>
</gene>
<keyword evidence="1" id="KW-0687">Ribonucleoprotein</keyword>
<dbReference type="OrthoDB" id="10259902at2759"/>
<sequence>VTWKSNCFLETILSLNNYPTCLLHCGSRQSEHQAGAVELHVPLEGYGGADGRADHVEGHLKTTQLWRNWNTSFVFTKENLIEVREMLMAKRCQLLPLKLPLAHVKSLCQPKTLASDTTTKISRGTIGLLGDVQLIETGGKISSRCLTIYNPHVLPSQSTTEGVCNVASVCLQAGLALSVKAEYIFPLAEEDKSPLVDPAAFVAAAPLLAATTDAAAPAK</sequence>
<evidence type="ECO:0000313" key="1">
    <source>
        <dbReference type="EMBL" id="KAG8520630.1"/>
    </source>
</evidence>
<dbReference type="GO" id="GO:0005840">
    <property type="term" value="C:ribosome"/>
    <property type="evidence" value="ECO:0007669"/>
    <property type="project" value="UniProtKB-KW"/>
</dbReference>
<dbReference type="EMBL" id="JAGFMF010011554">
    <property type="protein sequence ID" value="KAG8520630.1"/>
    <property type="molecule type" value="Genomic_DNA"/>
</dbReference>
<comment type="caution">
    <text evidence="1">The sequence shown here is derived from an EMBL/GenBank/DDBJ whole genome shotgun (WGS) entry which is preliminary data.</text>
</comment>
<feature type="non-terminal residue" evidence="1">
    <location>
        <position position="1"/>
    </location>
</feature>
<reference evidence="1" key="1">
    <citation type="journal article" date="2021" name="Evol. Appl.">
        <title>The genome of the Pyrenean desman and the effects of bottlenecks and inbreeding on the genomic landscape of an endangered species.</title>
        <authorList>
            <person name="Escoda L."/>
            <person name="Castresana J."/>
        </authorList>
    </citation>
    <scope>NUCLEOTIDE SEQUENCE</scope>
    <source>
        <strain evidence="1">IBE-C5619</strain>
    </source>
</reference>